<keyword evidence="1" id="KW-0812">Transmembrane</keyword>
<dbReference type="EMBL" id="SRLO01000017">
    <property type="protein sequence ID" value="TNN86069.1"/>
    <property type="molecule type" value="Genomic_DNA"/>
</dbReference>
<sequence length="267" mass="28805">MSSMKSLLLRSLPHCSFTSGSLKPEDESAAGGGDAGGRAVVLLVHLLILPLFVAQDAAILLCLLFLLLRFLLKLFAFLLLFCCCFLLGFLLFLFLLLLFLFSSGFFFLWLDTGTGVFSLCCQNGVAGVAGASASRSASASSWEAKEDGVLLRDDDEGQASAGSKVRLRSGRVLGTRTCSRSYSSAARRSTFLYLREAKRELETTHLLSFFVSSAALRSLLSLHAAAPSLGRQRFLVLPGVFMYVCGRVAALSSHLELVGVVGEVREE</sequence>
<gene>
    <name evidence="2" type="ORF">EYF80_003486</name>
</gene>
<keyword evidence="1" id="KW-1133">Transmembrane helix</keyword>
<protein>
    <submittedName>
        <fullName evidence="2">Uncharacterized protein</fullName>
    </submittedName>
</protein>
<evidence type="ECO:0000313" key="3">
    <source>
        <dbReference type="Proteomes" id="UP000314294"/>
    </source>
</evidence>
<dbReference type="AlphaFoldDB" id="A0A4Z2J7A2"/>
<name>A0A4Z2J7A2_9TELE</name>
<feature type="transmembrane region" description="Helical" evidence="1">
    <location>
        <begin position="42"/>
        <end position="68"/>
    </location>
</feature>
<comment type="caution">
    <text evidence="2">The sequence shown here is derived from an EMBL/GenBank/DDBJ whole genome shotgun (WGS) entry which is preliminary data.</text>
</comment>
<keyword evidence="1" id="KW-0472">Membrane</keyword>
<reference evidence="2 3" key="1">
    <citation type="submission" date="2019-03" db="EMBL/GenBank/DDBJ databases">
        <title>First draft genome of Liparis tanakae, snailfish: a comprehensive survey of snailfish specific genes.</title>
        <authorList>
            <person name="Kim W."/>
            <person name="Song I."/>
            <person name="Jeong J.-H."/>
            <person name="Kim D."/>
            <person name="Kim S."/>
            <person name="Ryu S."/>
            <person name="Song J.Y."/>
            <person name="Lee S.K."/>
        </authorList>
    </citation>
    <scope>NUCLEOTIDE SEQUENCE [LARGE SCALE GENOMIC DNA]</scope>
    <source>
        <tissue evidence="2">Muscle</tissue>
    </source>
</reference>
<evidence type="ECO:0000313" key="2">
    <source>
        <dbReference type="EMBL" id="TNN86069.1"/>
    </source>
</evidence>
<accession>A0A4Z2J7A2</accession>
<dbReference type="Proteomes" id="UP000314294">
    <property type="component" value="Unassembled WGS sequence"/>
</dbReference>
<evidence type="ECO:0000256" key="1">
    <source>
        <dbReference type="SAM" id="Phobius"/>
    </source>
</evidence>
<organism evidence="2 3">
    <name type="scientific">Liparis tanakae</name>
    <name type="common">Tanaka's snailfish</name>
    <dbReference type="NCBI Taxonomy" id="230148"/>
    <lineage>
        <taxon>Eukaryota</taxon>
        <taxon>Metazoa</taxon>
        <taxon>Chordata</taxon>
        <taxon>Craniata</taxon>
        <taxon>Vertebrata</taxon>
        <taxon>Euteleostomi</taxon>
        <taxon>Actinopterygii</taxon>
        <taxon>Neopterygii</taxon>
        <taxon>Teleostei</taxon>
        <taxon>Neoteleostei</taxon>
        <taxon>Acanthomorphata</taxon>
        <taxon>Eupercaria</taxon>
        <taxon>Perciformes</taxon>
        <taxon>Cottioidei</taxon>
        <taxon>Cottales</taxon>
        <taxon>Liparidae</taxon>
        <taxon>Liparis</taxon>
    </lineage>
</organism>
<keyword evidence="3" id="KW-1185">Reference proteome</keyword>
<proteinExistence type="predicted"/>
<feature type="transmembrane region" description="Helical" evidence="1">
    <location>
        <begin position="75"/>
        <end position="101"/>
    </location>
</feature>